<gene>
    <name evidence="1" type="ORF">LOK49_LG09G02706</name>
</gene>
<protein>
    <submittedName>
        <fullName evidence="1">Uncharacterized protein</fullName>
    </submittedName>
</protein>
<keyword evidence="2" id="KW-1185">Reference proteome</keyword>
<name>A0ACC0GFT4_9ERIC</name>
<comment type="caution">
    <text evidence="1">The sequence shown here is derived from an EMBL/GenBank/DDBJ whole genome shotgun (WGS) entry which is preliminary data.</text>
</comment>
<evidence type="ECO:0000313" key="1">
    <source>
        <dbReference type="EMBL" id="KAI7999383.1"/>
    </source>
</evidence>
<reference evidence="1 2" key="1">
    <citation type="journal article" date="2022" name="Plant J.">
        <title>Chromosome-level genome of Camellia lanceoleosa provides a valuable resource for understanding genome evolution and self-incompatibility.</title>
        <authorList>
            <person name="Gong W."/>
            <person name="Xiao S."/>
            <person name="Wang L."/>
            <person name="Liao Z."/>
            <person name="Chang Y."/>
            <person name="Mo W."/>
            <person name="Hu G."/>
            <person name="Li W."/>
            <person name="Zhao G."/>
            <person name="Zhu H."/>
            <person name="Hu X."/>
            <person name="Ji K."/>
            <person name="Xiang X."/>
            <person name="Song Q."/>
            <person name="Yuan D."/>
            <person name="Jin S."/>
            <person name="Zhang L."/>
        </authorList>
    </citation>
    <scope>NUCLEOTIDE SEQUENCE [LARGE SCALE GENOMIC DNA]</scope>
    <source>
        <strain evidence="1">SQ_2022a</strain>
    </source>
</reference>
<dbReference type="EMBL" id="CM045765">
    <property type="protein sequence ID" value="KAI7999383.1"/>
    <property type="molecule type" value="Genomic_DNA"/>
</dbReference>
<sequence length="103" mass="11272">MVITISVVVQLRDPLKRYEVVDGPVIALIYGICSDSGNNDEEKRFKVANLYVGGLKVRSRGKRNEWDTMKKRLTAMQCLVACGLGKAAATSGKKGNVWIVEGS</sequence>
<dbReference type="Proteomes" id="UP001060215">
    <property type="component" value="Chromosome 8"/>
</dbReference>
<accession>A0ACC0GFT4</accession>
<evidence type="ECO:0000313" key="2">
    <source>
        <dbReference type="Proteomes" id="UP001060215"/>
    </source>
</evidence>
<proteinExistence type="predicted"/>
<organism evidence="1 2">
    <name type="scientific">Camellia lanceoleosa</name>
    <dbReference type="NCBI Taxonomy" id="1840588"/>
    <lineage>
        <taxon>Eukaryota</taxon>
        <taxon>Viridiplantae</taxon>
        <taxon>Streptophyta</taxon>
        <taxon>Embryophyta</taxon>
        <taxon>Tracheophyta</taxon>
        <taxon>Spermatophyta</taxon>
        <taxon>Magnoliopsida</taxon>
        <taxon>eudicotyledons</taxon>
        <taxon>Gunneridae</taxon>
        <taxon>Pentapetalae</taxon>
        <taxon>asterids</taxon>
        <taxon>Ericales</taxon>
        <taxon>Theaceae</taxon>
        <taxon>Camellia</taxon>
    </lineage>
</organism>